<keyword evidence="2" id="KW-1185">Reference proteome</keyword>
<evidence type="ECO:0000313" key="2">
    <source>
        <dbReference type="Proteomes" id="UP000652761"/>
    </source>
</evidence>
<dbReference type="AlphaFoldDB" id="A0A843V912"/>
<comment type="caution">
    <text evidence="1">The sequence shown here is derived from an EMBL/GenBank/DDBJ whole genome shotgun (WGS) entry which is preliminary data.</text>
</comment>
<evidence type="ECO:0000313" key="1">
    <source>
        <dbReference type="EMBL" id="MQL91706.1"/>
    </source>
</evidence>
<name>A0A843V912_COLES</name>
<dbReference type="EMBL" id="NMUH01001371">
    <property type="protein sequence ID" value="MQL91706.1"/>
    <property type="molecule type" value="Genomic_DNA"/>
</dbReference>
<dbReference type="Proteomes" id="UP000652761">
    <property type="component" value="Unassembled WGS sequence"/>
</dbReference>
<sequence>MEPDVAIQSGPQHRELRVCPGTVRTVKVCVVFLDTHTPEFELYVRLRERRQGAVTRVERQLDLSSVAARLRGGLVLFVRVKESRRVHVPLLVPVGIIVESGPHHQQSNTRVIDIPCEALARLREAES</sequence>
<accession>A0A843V912</accession>
<organism evidence="1 2">
    <name type="scientific">Colocasia esculenta</name>
    <name type="common">Wild taro</name>
    <name type="synonym">Arum esculentum</name>
    <dbReference type="NCBI Taxonomy" id="4460"/>
    <lineage>
        <taxon>Eukaryota</taxon>
        <taxon>Viridiplantae</taxon>
        <taxon>Streptophyta</taxon>
        <taxon>Embryophyta</taxon>
        <taxon>Tracheophyta</taxon>
        <taxon>Spermatophyta</taxon>
        <taxon>Magnoliopsida</taxon>
        <taxon>Liliopsida</taxon>
        <taxon>Araceae</taxon>
        <taxon>Aroideae</taxon>
        <taxon>Colocasieae</taxon>
        <taxon>Colocasia</taxon>
    </lineage>
</organism>
<reference evidence="1" key="1">
    <citation type="submission" date="2017-07" db="EMBL/GenBank/DDBJ databases">
        <title>Taro Niue Genome Assembly and Annotation.</title>
        <authorList>
            <person name="Atibalentja N."/>
            <person name="Keating K."/>
            <person name="Fields C.J."/>
        </authorList>
    </citation>
    <scope>NUCLEOTIDE SEQUENCE</scope>
    <source>
        <strain evidence="1">Niue_2</strain>
        <tissue evidence="1">Leaf</tissue>
    </source>
</reference>
<proteinExistence type="predicted"/>
<protein>
    <submittedName>
        <fullName evidence="1">Uncharacterized protein</fullName>
    </submittedName>
</protein>
<gene>
    <name evidence="1" type="ORF">Taro_024322</name>
</gene>